<evidence type="ECO:0000256" key="11">
    <source>
        <dbReference type="ARBA" id="ARBA00048184"/>
    </source>
</evidence>
<dbReference type="HOGENOM" id="CLU_934459_0_0_1"/>
<reference evidence="14 15" key="1">
    <citation type="journal article" date="2014" name="Genome Announc.">
        <title>Genome sequence of the basidiomycetous fungus Pseudozyma aphidis DSM70725, an efficient producer of biosurfactant mannosylerythritol lipids.</title>
        <authorList>
            <person name="Lorenz S."/>
            <person name="Guenther M."/>
            <person name="Grumaz C."/>
            <person name="Rupp S."/>
            <person name="Zibek S."/>
            <person name="Sohn K."/>
        </authorList>
    </citation>
    <scope>NUCLEOTIDE SEQUENCE [LARGE SCALE GENOMIC DNA]</scope>
    <source>
        <strain evidence="15">ATCC 32657 / CBS 517.83 / DSM 70725 / JCM 10318 / NBRC 10182 / NRRL Y-7954 / St-0401</strain>
    </source>
</reference>
<dbReference type="GO" id="GO:0004577">
    <property type="term" value="F:N-acetylglucosaminyldiphosphodolichol N-acetylglucosaminyltransferase activity"/>
    <property type="evidence" value="ECO:0007669"/>
    <property type="project" value="UniProtKB-EC"/>
</dbReference>
<comment type="similarity">
    <text evidence="2 12">Belongs to the glycosyltransferase 28 family.</text>
</comment>
<dbReference type="Gene3D" id="3.40.50.2000">
    <property type="entry name" value="Glycogen Phosphorylase B"/>
    <property type="match status" value="2"/>
</dbReference>
<comment type="function">
    <text evidence="9 12">Involved in protein N-glycosylation. Essential for the second step of the dolichol-linked oligosaccharide pathway.</text>
</comment>
<evidence type="ECO:0000256" key="4">
    <source>
        <dbReference type="ARBA" id="ARBA00012614"/>
    </source>
</evidence>
<dbReference type="Proteomes" id="UP000019462">
    <property type="component" value="Unassembled WGS sequence"/>
</dbReference>
<dbReference type="InterPro" id="IPR039042">
    <property type="entry name" value="Alg13-like"/>
</dbReference>
<protein>
    <recommendedName>
        <fullName evidence="5 12">UDP-N-acetylglucosamine transferase subunit ALG13</fullName>
        <ecNumber evidence="4 12">2.4.1.141</ecNumber>
    </recommendedName>
    <alternativeName>
        <fullName evidence="10 12">Asparagine-linked glycosylation protein 13</fullName>
    </alternativeName>
</protein>
<evidence type="ECO:0000256" key="9">
    <source>
        <dbReference type="ARBA" id="ARBA00024804"/>
    </source>
</evidence>
<keyword evidence="15" id="KW-1185">Reference proteome</keyword>
<comment type="caution">
    <text evidence="14">The sequence shown here is derived from an EMBL/GenBank/DDBJ whole genome shotgun (WGS) entry which is preliminary data.</text>
</comment>
<feature type="domain" description="Glycosyl transferase family 28 C-terminal" evidence="13">
    <location>
        <begin position="227"/>
        <end position="323"/>
    </location>
</feature>
<evidence type="ECO:0000256" key="7">
    <source>
        <dbReference type="ARBA" id="ARBA00022679"/>
    </source>
</evidence>
<evidence type="ECO:0000256" key="6">
    <source>
        <dbReference type="ARBA" id="ARBA00022676"/>
    </source>
</evidence>
<dbReference type="GO" id="GO:0005783">
    <property type="term" value="C:endoplasmic reticulum"/>
    <property type="evidence" value="ECO:0007669"/>
    <property type="project" value="UniProtKB-SubCell"/>
</dbReference>
<evidence type="ECO:0000259" key="13">
    <source>
        <dbReference type="Pfam" id="PF04101"/>
    </source>
</evidence>
<dbReference type="EC" id="2.4.1.141" evidence="4 12"/>
<dbReference type="OrthoDB" id="20273at2759"/>
<evidence type="ECO:0000256" key="3">
    <source>
        <dbReference type="ARBA" id="ARBA00011198"/>
    </source>
</evidence>
<keyword evidence="8 12" id="KW-0256">Endoplasmic reticulum</keyword>
<accession>W3VHL3</accession>
<evidence type="ECO:0000256" key="12">
    <source>
        <dbReference type="RuleBase" id="RU362128"/>
    </source>
</evidence>
<evidence type="ECO:0000313" key="15">
    <source>
        <dbReference type="Proteomes" id="UP000019462"/>
    </source>
</evidence>
<name>W3VHL3_MOEAP</name>
<keyword evidence="6 12" id="KW-0328">Glycosyltransferase</keyword>
<dbReference type="EMBL" id="AWNI01000022">
    <property type="protein sequence ID" value="ETS61153.1"/>
    <property type="molecule type" value="Genomic_DNA"/>
</dbReference>
<evidence type="ECO:0000256" key="10">
    <source>
        <dbReference type="ARBA" id="ARBA00032061"/>
    </source>
</evidence>
<dbReference type="PANTHER" id="PTHR12867">
    <property type="entry name" value="GLYCOSYL TRANSFERASE-RELATED"/>
    <property type="match status" value="1"/>
</dbReference>
<keyword evidence="7 12" id="KW-0808">Transferase</keyword>
<sequence>MLCGPRGEFERLFFGRISRTRSHEQGRPPNPTLLATHDRVDELLTLAMTAADVSASAASAKASQLAVFVTVGTTRFDSLVRAVVSERFLRALARTFPPAPGQDSKHWIKLVVQYGTSPISDILTAMDAASVDAGSEIVPEPGLRIVNGRRVYQSGANIPGLDPGQTGTLPGMRIRTAANSMRQDDPRGTVDRMFDSIVQEAKAVAGTSSAATTASQQQSITVEAELDCGVELQLFAFAPDLKSYIESAEVVISHAGSGTILDTLRVRPHPPALVVVPNTSLMDNHQVELAEALGNDGFLTVGSEDSLVKDVARARQATHAPFPDFDPARFTSLVDQVLLL</sequence>
<evidence type="ECO:0000256" key="5">
    <source>
        <dbReference type="ARBA" id="ARBA00017468"/>
    </source>
</evidence>
<gene>
    <name evidence="12" type="primary">ALG13</name>
    <name evidence="14" type="ORF">PaG_05106</name>
</gene>
<organism evidence="14 15">
    <name type="scientific">Moesziomyces aphidis</name>
    <name type="common">Pseudozyma aphidis</name>
    <dbReference type="NCBI Taxonomy" id="84754"/>
    <lineage>
        <taxon>Eukaryota</taxon>
        <taxon>Fungi</taxon>
        <taxon>Dikarya</taxon>
        <taxon>Basidiomycota</taxon>
        <taxon>Ustilaginomycotina</taxon>
        <taxon>Ustilaginomycetes</taxon>
        <taxon>Ustilaginales</taxon>
        <taxon>Ustilaginaceae</taxon>
        <taxon>Moesziomyces</taxon>
    </lineage>
</organism>
<evidence type="ECO:0000313" key="14">
    <source>
        <dbReference type="EMBL" id="ETS61153.1"/>
    </source>
</evidence>
<comment type="subunit">
    <text evidence="3 12">Heterodimer with ALG14 to form a functional enzyme.</text>
</comment>
<evidence type="ECO:0000256" key="2">
    <source>
        <dbReference type="ARBA" id="ARBA00006962"/>
    </source>
</evidence>
<comment type="subcellular location">
    <subcellularLocation>
        <location evidence="1 12">Endoplasmic reticulum</location>
    </subcellularLocation>
</comment>
<dbReference type="SUPFAM" id="SSF53756">
    <property type="entry name" value="UDP-Glycosyltransferase/glycogen phosphorylase"/>
    <property type="match status" value="1"/>
</dbReference>
<evidence type="ECO:0000256" key="1">
    <source>
        <dbReference type="ARBA" id="ARBA00004240"/>
    </source>
</evidence>
<comment type="catalytic activity">
    <reaction evidence="11">
        <text>an N-acetyl-alpha-D-glucosaminyl-diphospho-di-trans,poly-cis-dolichol + UDP-N-acetyl-alpha-D-glucosamine = an N,N'-diacetylchitobiosyl-diphospho-di-trans,poly-cis-dolichol + UDP + H(+)</text>
        <dbReference type="Rhea" id="RHEA:23380"/>
        <dbReference type="Rhea" id="RHEA-COMP:19507"/>
        <dbReference type="Rhea" id="RHEA-COMP:19510"/>
        <dbReference type="ChEBI" id="CHEBI:15378"/>
        <dbReference type="ChEBI" id="CHEBI:57269"/>
        <dbReference type="ChEBI" id="CHEBI:57705"/>
        <dbReference type="ChEBI" id="CHEBI:58223"/>
        <dbReference type="ChEBI" id="CHEBI:58427"/>
        <dbReference type="EC" id="2.4.1.141"/>
    </reaction>
</comment>
<dbReference type="PANTHER" id="PTHR12867:SF6">
    <property type="entry name" value="N-ACETYLGLUCOSAMINYLDIPHOSPHODOLICHOL N-ACETYLGLUCOSAMINYLTRANSFERASE"/>
    <property type="match status" value="1"/>
</dbReference>
<dbReference type="InterPro" id="IPR007235">
    <property type="entry name" value="Glyco_trans_28_C"/>
</dbReference>
<dbReference type="GO" id="GO:0006488">
    <property type="term" value="P:dolichol-linked oligosaccharide biosynthetic process"/>
    <property type="evidence" value="ECO:0007669"/>
    <property type="project" value="InterPro"/>
</dbReference>
<dbReference type="Pfam" id="PF04101">
    <property type="entry name" value="Glyco_tran_28_C"/>
    <property type="match status" value="1"/>
</dbReference>
<evidence type="ECO:0000256" key="8">
    <source>
        <dbReference type="ARBA" id="ARBA00022824"/>
    </source>
</evidence>
<proteinExistence type="inferred from homology"/>
<dbReference type="AlphaFoldDB" id="W3VHL3"/>